<keyword evidence="5" id="KW-0007">Acetylation</keyword>
<evidence type="ECO:0000256" key="6">
    <source>
        <dbReference type="SAM" id="MobiDB-lite"/>
    </source>
</evidence>
<dbReference type="GO" id="GO:0010468">
    <property type="term" value="P:regulation of gene expression"/>
    <property type="evidence" value="ECO:0007669"/>
    <property type="project" value="UniProtKB-ARBA"/>
</dbReference>
<keyword evidence="8" id="KW-1185">Reference proteome</keyword>
<keyword evidence="4" id="KW-0648">Protein biosynthesis</keyword>
<evidence type="ECO:0000256" key="2">
    <source>
        <dbReference type="ARBA" id="ARBA00022540"/>
    </source>
</evidence>
<evidence type="ECO:0000313" key="8">
    <source>
        <dbReference type="Proteomes" id="UP000694856"/>
    </source>
</evidence>
<proteinExistence type="inferred from homology"/>
<keyword evidence="3" id="KW-0597">Phosphoprotein</keyword>
<dbReference type="CDD" id="cd11566">
    <property type="entry name" value="eIF1_SUI1"/>
    <property type="match status" value="1"/>
</dbReference>
<dbReference type="Proteomes" id="UP000694856">
    <property type="component" value="Chromosome 27"/>
</dbReference>
<dbReference type="InterPro" id="IPR005874">
    <property type="entry name" value="SUI1_euk"/>
</dbReference>
<feature type="domain" description="SUI1" evidence="7">
    <location>
        <begin position="81"/>
        <end position="151"/>
    </location>
</feature>
<evidence type="ECO:0000256" key="3">
    <source>
        <dbReference type="ARBA" id="ARBA00022553"/>
    </source>
</evidence>
<dbReference type="PANTHER" id="PTHR10388">
    <property type="entry name" value="EUKARYOTIC TRANSLATION INITIATION FACTOR SUI1"/>
    <property type="match status" value="1"/>
</dbReference>
<dbReference type="FunFam" id="3.30.780.10:FF:000003">
    <property type="entry name" value="Eukaryotic translation initiation factor 1b"/>
    <property type="match status" value="1"/>
</dbReference>
<dbReference type="GeneID" id="102518693"/>
<dbReference type="InterPro" id="IPR036877">
    <property type="entry name" value="SUI1_dom_sf"/>
</dbReference>
<dbReference type="SUPFAM" id="SSF55159">
    <property type="entry name" value="eIF1-like"/>
    <property type="match status" value="1"/>
</dbReference>
<feature type="region of interest" description="Disordered" evidence="6">
    <location>
        <begin position="1"/>
        <end position="24"/>
    </location>
</feature>
<organism evidence="8 9">
    <name type="scientific">Camelus ferus</name>
    <name type="common">Wild bactrian camel</name>
    <name type="synonym">Camelus bactrianus ferus</name>
    <dbReference type="NCBI Taxonomy" id="419612"/>
    <lineage>
        <taxon>Eukaryota</taxon>
        <taxon>Metazoa</taxon>
        <taxon>Chordata</taxon>
        <taxon>Craniata</taxon>
        <taxon>Vertebrata</taxon>
        <taxon>Euteleostomi</taxon>
        <taxon>Mammalia</taxon>
        <taxon>Eutheria</taxon>
        <taxon>Laurasiatheria</taxon>
        <taxon>Artiodactyla</taxon>
        <taxon>Tylopoda</taxon>
        <taxon>Camelidae</taxon>
        <taxon>Camelus</taxon>
    </lineage>
</organism>
<reference evidence="9" key="1">
    <citation type="submission" date="2025-08" db="UniProtKB">
        <authorList>
            <consortium name="RefSeq"/>
        </authorList>
    </citation>
    <scope>IDENTIFICATION</scope>
    <source>
        <tissue evidence="9">Ear skin</tissue>
    </source>
</reference>
<gene>
    <name evidence="9" type="primary">LOC102518693</name>
</gene>
<comment type="similarity">
    <text evidence="1">Belongs to the SUI1 family.</text>
</comment>
<dbReference type="Gene3D" id="3.30.780.10">
    <property type="entry name" value="SUI1-like domain"/>
    <property type="match status" value="1"/>
</dbReference>
<evidence type="ECO:0000256" key="4">
    <source>
        <dbReference type="ARBA" id="ARBA00022917"/>
    </source>
</evidence>
<sequence length="163" mass="18220">MASGRITLKLKDSEKSPTLPTTGCPSSPLPAFSCHHLLLALPTEQKESHCSSTIQNLQSLHPFTDASKSDALLPTGTEDYNYIRIRQSNSRKTLTTVQGFADDYNKKKLVKMFKEKFACNGTVMEHPECGELIQPRGDQQKNMSQFLTETGLTEDDQWKAHGF</sequence>
<dbReference type="KEGG" id="cfr:102518693"/>
<protein>
    <submittedName>
        <fullName evidence="9">Eukaryotic translation initiation factor 1-like</fullName>
    </submittedName>
</protein>
<dbReference type="Pfam" id="PF01253">
    <property type="entry name" value="SUI1"/>
    <property type="match status" value="1"/>
</dbReference>
<evidence type="ECO:0000256" key="5">
    <source>
        <dbReference type="ARBA" id="ARBA00022990"/>
    </source>
</evidence>
<dbReference type="PROSITE" id="PS50296">
    <property type="entry name" value="SUI1"/>
    <property type="match status" value="1"/>
</dbReference>
<dbReference type="GO" id="GO:0003743">
    <property type="term" value="F:translation initiation factor activity"/>
    <property type="evidence" value="ECO:0007669"/>
    <property type="project" value="UniProtKB-KW"/>
</dbReference>
<evidence type="ECO:0000256" key="1">
    <source>
        <dbReference type="ARBA" id="ARBA00005422"/>
    </source>
</evidence>
<dbReference type="GO" id="GO:0080090">
    <property type="term" value="P:regulation of primary metabolic process"/>
    <property type="evidence" value="ECO:0007669"/>
    <property type="project" value="UniProtKB-ARBA"/>
</dbReference>
<dbReference type="RefSeq" id="XP_032324755.1">
    <property type="nucleotide sequence ID" value="XM_032468864.1"/>
</dbReference>
<evidence type="ECO:0000313" key="9">
    <source>
        <dbReference type="RefSeq" id="XP_032324755.1"/>
    </source>
</evidence>
<evidence type="ECO:0000259" key="7">
    <source>
        <dbReference type="PROSITE" id="PS50296"/>
    </source>
</evidence>
<accession>A0A8B8S4S4</accession>
<dbReference type="AlphaFoldDB" id="A0A8B8S4S4"/>
<keyword evidence="2" id="KW-0396">Initiation factor</keyword>
<dbReference type="InterPro" id="IPR001950">
    <property type="entry name" value="SUI1"/>
</dbReference>
<name>A0A8B8S4S4_CAMFR</name>